<proteinExistence type="predicted"/>
<accession>A0A426Z7E4</accession>
<organism evidence="2 3">
    <name type="scientific">Ensete ventricosum</name>
    <name type="common">Abyssinian banana</name>
    <name type="synonym">Musa ensete</name>
    <dbReference type="NCBI Taxonomy" id="4639"/>
    <lineage>
        <taxon>Eukaryota</taxon>
        <taxon>Viridiplantae</taxon>
        <taxon>Streptophyta</taxon>
        <taxon>Embryophyta</taxon>
        <taxon>Tracheophyta</taxon>
        <taxon>Spermatophyta</taxon>
        <taxon>Magnoliopsida</taxon>
        <taxon>Liliopsida</taxon>
        <taxon>Zingiberales</taxon>
        <taxon>Musaceae</taxon>
        <taxon>Ensete</taxon>
    </lineage>
</organism>
<gene>
    <name evidence="2" type="ORF">B296_00028365</name>
</gene>
<dbReference type="AlphaFoldDB" id="A0A426Z7E4"/>
<evidence type="ECO:0000313" key="2">
    <source>
        <dbReference type="EMBL" id="RRT59910.1"/>
    </source>
</evidence>
<evidence type="ECO:0000313" key="3">
    <source>
        <dbReference type="Proteomes" id="UP000287651"/>
    </source>
</evidence>
<protein>
    <submittedName>
        <fullName evidence="2">Uncharacterized protein</fullName>
    </submittedName>
</protein>
<feature type="region of interest" description="Disordered" evidence="1">
    <location>
        <begin position="1"/>
        <end position="20"/>
    </location>
</feature>
<dbReference type="EMBL" id="AMZH03008014">
    <property type="protein sequence ID" value="RRT59910.1"/>
    <property type="molecule type" value="Genomic_DNA"/>
</dbReference>
<comment type="caution">
    <text evidence="2">The sequence shown here is derived from an EMBL/GenBank/DDBJ whole genome shotgun (WGS) entry which is preliminary data.</text>
</comment>
<evidence type="ECO:0000256" key="1">
    <source>
        <dbReference type="SAM" id="MobiDB-lite"/>
    </source>
</evidence>
<name>A0A426Z7E4_ENSVE</name>
<feature type="compositionally biased region" description="Polar residues" evidence="1">
    <location>
        <begin position="1"/>
        <end position="10"/>
    </location>
</feature>
<sequence>MEGRGQQSDPLSGKASPKLGVTLLGHQRNPIWDLSVSDSRMSLAPQDMHMSNLKKFYV</sequence>
<dbReference type="Proteomes" id="UP000287651">
    <property type="component" value="Unassembled WGS sequence"/>
</dbReference>
<reference evidence="2 3" key="1">
    <citation type="journal article" date="2014" name="Agronomy (Basel)">
        <title>A Draft Genome Sequence for Ensete ventricosum, the Drought-Tolerant Tree Against Hunger.</title>
        <authorList>
            <person name="Harrison J."/>
            <person name="Moore K.A."/>
            <person name="Paszkiewicz K."/>
            <person name="Jones T."/>
            <person name="Grant M."/>
            <person name="Ambacheew D."/>
            <person name="Muzemil S."/>
            <person name="Studholme D.J."/>
        </authorList>
    </citation>
    <scope>NUCLEOTIDE SEQUENCE [LARGE SCALE GENOMIC DNA]</scope>
</reference>